<dbReference type="PANTHER" id="PTHR36220">
    <property type="entry name" value="UNNAMED PRODUCT"/>
    <property type="match status" value="1"/>
</dbReference>
<dbReference type="SMART" id="SM00191">
    <property type="entry name" value="Int_alpha"/>
    <property type="match status" value="4"/>
</dbReference>
<dbReference type="Gene3D" id="1.10.1330.10">
    <property type="entry name" value="Dockerin domain"/>
    <property type="match status" value="1"/>
</dbReference>
<keyword evidence="2" id="KW-0677">Repeat</keyword>
<dbReference type="GO" id="GO:0000272">
    <property type="term" value="P:polysaccharide catabolic process"/>
    <property type="evidence" value="ECO:0007669"/>
    <property type="project" value="InterPro"/>
</dbReference>
<keyword evidence="1" id="KW-0732">Signal</keyword>
<evidence type="ECO:0000256" key="3">
    <source>
        <dbReference type="ARBA" id="ARBA00023180"/>
    </source>
</evidence>
<dbReference type="EMBL" id="CP061800">
    <property type="protein sequence ID" value="QTA89975.1"/>
    <property type="molecule type" value="Genomic_DNA"/>
</dbReference>
<dbReference type="Gene3D" id="2.60.40.10">
    <property type="entry name" value="Immunoglobulins"/>
    <property type="match status" value="7"/>
</dbReference>
<dbReference type="InterPro" id="IPR013517">
    <property type="entry name" value="FG-GAP"/>
</dbReference>
<name>A0A975BR08_9BACT</name>
<gene>
    <name evidence="5" type="ORF">dnm_060340</name>
</gene>
<dbReference type="SUPFAM" id="SSF69318">
    <property type="entry name" value="Integrin alpha N-terminal domain"/>
    <property type="match status" value="1"/>
</dbReference>
<keyword evidence="3" id="KW-0325">Glycoprotein</keyword>
<dbReference type="Gene3D" id="2.130.10.130">
    <property type="entry name" value="Integrin alpha, N-terminal"/>
    <property type="match status" value="2"/>
</dbReference>
<dbReference type="Pfam" id="PF14312">
    <property type="entry name" value="FG-GAP_2"/>
    <property type="match status" value="7"/>
</dbReference>
<evidence type="ECO:0000259" key="4">
    <source>
        <dbReference type="PROSITE" id="PS50222"/>
    </source>
</evidence>
<evidence type="ECO:0000256" key="2">
    <source>
        <dbReference type="ARBA" id="ARBA00022737"/>
    </source>
</evidence>
<dbReference type="PANTHER" id="PTHR36220:SF1">
    <property type="entry name" value="GAMMA TUBULIN COMPLEX COMPONENT C-TERMINAL DOMAIN-CONTAINING PROTEIN"/>
    <property type="match status" value="1"/>
</dbReference>
<dbReference type="InterPro" id="IPR013519">
    <property type="entry name" value="Int_alpha_beta-p"/>
</dbReference>
<dbReference type="GO" id="GO:0005509">
    <property type="term" value="F:calcium ion binding"/>
    <property type="evidence" value="ECO:0007669"/>
    <property type="project" value="InterPro"/>
</dbReference>
<dbReference type="SUPFAM" id="SSF50965">
    <property type="entry name" value="Galactose oxidase, central domain"/>
    <property type="match status" value="1"/>
</dbReference>
<dbReference type="SUPFAM" id="SSF63446">
    <property type="entry name" value="Type I dockerin domain"/>
    <property type="match status" value="1"/>
</dbReference>
<proteinExistence type="predicted"/>
<dbReference type="InterPro" id="IPR002048">
    <property type="entry name" value="EF_hand_dom"/>
</dbReference>
<evidence type="ECO:0000313" key="6">
    <source>
        <dbReference type="Proteomes" id="UP000663722"/>
    </source>
</evidence>
<evidence type="ECO:0000313" key="5">
    <source>
        <dbReference type="EMBL" id="QTA89975.1"/>
    </source>
</evidence>
<feature type="domain" description="EF-hand" evidence="4">
    <location>
        <begin position="2985"/>
        <end position="3007"/>
    </location>
</feature>
<dbReference type="NCBIfam" id="NF012211">
    <property type="entry name" value="tand_rpt_95"/>
    <property type="match status" value="1"/>
</dbReference>
<dbReference type="PROSITE" id="PS51470">
    <property type="entry name" value="FG_GAP"/>
    <property type="match status" value="1"/>
</dbReference>
<dbReference type="PROSITE" id="PS00018">
    <property type="entry name" value="EF_HAND_1"/>
    <property type="match status" value="1"/>
</dbReference>
<dbReference type="RefSeq" id="WP_207678374.1">
    <property type="nucleotide sequence ID" value="NZ_CP061800.1"/>
</dbReference>
<organism evidence="5 6">
    <name type="scientific">Desulfonema magnum</name>
    <dbReference type="NCBI Taxonomy" id="45655"/>
    <lineage>
        <taxon>Bacteria</taxon>
        <taxon>Pseudomonadati</taxon>
        <taxon>Thermodesulfobacteriota</taxon>
        <taxon>Desulfobacteria</taxon>
        <taxon>Desulfobacterales</taxon>
        <taxon>Desulfococcaceae</taxon>
        <taxon>Desulfonema</taxon>
    </lineage>
</organism>
<dbReference type="InterPro" id="IPR018247">
    <property type="entry name" value="EF_Hand_1_Ca_BS"/>
</dbReference>
<protein>
    <submittedName>
        <fullName evidence="5">FG-GAP repeat-containing protein</fullName>
    </submittedName>
</protein>
<accession>A0A975BR08</accession>
<reference evidence="5" key="1">
    <citation type="journal article" date="2021" name="Microb. Physiol.">
        <title>Proteogenomic Insights into the Physiology of Marine, Sulfate-Reducing, Filamentous Desulfonema limicola and Desulfonema magnum.</title>
        <authorList>
            <person name="Schnaars V."/>
            <person name="Wohlbrand L."/>
            <person name="Scheve S."/>
            <person name="Hinrichs C."/>
            <person name="Reinhardt R."/>
            <person name="Rabus R."/>
        </authorList>
    </citation>
    <scope>NUCLEOTIDE SEQUENCE</scope>
    <source>
        <strain evidence="5">4be13</strain>
    </source>
</reference>
<dbReference type="InterPro" id="IPR013783">
    <property type="entry name" value="Ig-like_fold"/>
</dbReference>
<dbReference type="InterPro" id="IPR028994">
    <property type="entry name" value="Integrin_alpha_N"/>
</dbReference>
<dbReference type="PROSITE" id="PS50222">
    <property type="entry name" value="EF_HAND_2"/>
    <property type="match status" value="1"/>
</dbReference>
<dbReference type="InterPro" id="IPR036439">
    <property type="entry name" value="Dockerin_dom_sf"/>
</dbReference>
<dbReference type="InterPro" id="IPR011043">
    <property type="entry name" value="Gal_Oxase/kelch_b-propeller"/>
</dbReference>
<sequence length="3012" mass="324407">MKSRLEICFILAVSLFFFVFPIAYGADLGKIDIHGNTDDYIGASVFVSGNYAIISADGDDEKGDGAGAAYIYYNQGGNWTQQAKVTANDGKAADKFGTSVAISSDSAVVGASYYDEDGKKNSGAVYIFNRESGHWIQSQILTASDSAQSDFFGSSVSVAGDYAVIGAPYDDDKGAESGSVYVFKYDGTRWIQQAKLTGSDGAKEDFFGTSVSVSDKYIIVGAHLHNNSISNTSFGAAYIFKRPSDGWSVWAKLSKTEKDELTYKLTADDGDTDDYFGRAVSISGDYAIVGAYGDNNNAGSAYMFKRADDKWKLNAKLTADTDENKDKDIFSNITVIPLELSPHDYFGSSVSLSGEYTIIGAYGDDEKGSKAGSAYIFRLKNGTWKTEGDKLTANDGSANDYLGKSVAISGINYIIGASGNNNNTGTAYIYGTPIVTPTIEGITENEVVPVPMNAETDITFTVTDVDTPATDLNISYKSSNTSVIPLFGLNISETTQISESETRYTLSVRPAETKEGDSEITLTVRDDKAQEDSVKFTIKVTSTEPPSIEWPDDLDDSVTTIYENSETQVIEFQISDETTSAGKLITSHESSNTDLVPNDDDHIKIECEDNGDCTLKIIPVPGEFGTADITVIITDEYGYAATETFTLTVISVPKIEGLSNKSMDEDTTETINFTVYDEGGADDLEVAASWMSVDMSEGKIVLDGSGAERSLKITPPHNESGEARITVGVRNRYGAVSSDSFVLEVNDVNDWPTISGPENRNITINENSSKTILFDVQDIDDPQSSLSTSATSDNAEVISDENMEMLLRETPDDEILPALKITPKSDQDGIAKITVTVNDGKHDCKDPYVFTVQVNAPPTIVNDLQNTSTNEDEQAVIAIEVDDKEDPVSSLRLYASADDPFLIPDRDIRFTGSGENRKLIITPAHDKTGETEITVTVKDTNDAKTQKRFFLTVNPVNDSPTISQITSPQQGLEDSWTEIPFWIEDPEGGMMTLSVESKYPSLFPMDGDHIDINNSGSYTGYPVYLDSHTRTYFNLKLLSAEDMTGSAAIVVTVKDDEEGGLEAKTQFVITVGETNDPPVISDIGNQNAKEDALSSEIPFTVQDMEGGILTVSVSSNNPGLVQNENITVFGLDSENQIEAEADEVINLSLTIQPETNMSGTARITVTAHDGEFTSKPVNFTFKVEAENDPPKVYDITPQSTDEDEETDPPIIIKVSDPEGGRLTVSVSPDKPALVPNDDDHININNFGSADYPINTQPGVPVELDLTLLPEKNQSGKTKITVTVTDENNESDTTQFFFSVNIANDPPMISGIGTDYSTDEDTLSEKIPFKVSDMEGGELTISVTSSDPWLIPDENITIIGTDENNKVLTEADEEASLSLTLLPLEDQSGTATITISADDGESTSDPAVFTFTVNGANDGPNIYDIGPQTTTEETPTEPISIAVMDREGGQLTISAASSDPDLVPNDNAHININEFGSSYLLDSEPGELNESLELVISPAKNQWGKAVITVTAKDEEGVESKTQFILTVNGAPDKPIISRITDQSTPEETPKPISFTVSDMDGGELTVSASSDNPALIPDDHIDIGGDGTASSVVVSAEESANVSMTITPADDMHGSSFVTVTVEDAEGNISEEIFEFTVEAENDPPVISGIPIEMIIDEDTPLKDIAPIEFSVSDPDGGLLTITVSSSEAPVPDDDDHINIGNADGSFFGKKYKTVVSPTDGANLRMRIIPDTNEYGISEITVTVEDDEGAKAEDSFFFKVDPLNDPPMIEEIGPQTTDKGEAINIEVNVSDDETSANDLLVSASWNLFGLTEDSLSNLEEDVPEDTIVKLRSLKNRIYTSENEFVQVLEITIGTDQTGQYRTLILENVESGGSLDVTDFGATRTLTITPPDKWAGNAVVTVRAEDDDESPLATEQRFTLTVNQVNTKPEIIINSVETREEDGGPYQFQFTVKDDEGGLMPIKITSSNQQLVPEDYAHINVSDGLGNFGPDSYELNLLDGEPEKNLTLIITPVLDGYGETTLTITVEDSDMSESEEMHLIITPLNDTPWISLIGNQWTNEETPSDKIPFSVKDTDGGELTITVTSSDTGLVPEDAAHIMITDAAKEFGDEHTITTSPNEAANLSLTITPAPGAGTADITVTVRDKDHKEASSTFTFMVNDLDEPPTIWITPNPPDPVPEGETVEVQVRVRDDRAGALKINVESVDNTELVPNSYPNLMINEQFGPEYLQPVEAGTDAVFTIQITPIENKAGVAKISVTVDDDETIAVTKEFNVTVYPVDQTTPPEIQDISNPSMEMNISGEPQAGVDVSFWVKDAEGGTLEISVTAATTDADPPGATLVPNDISHININGFGNTHTIHTQPDETASLTLKLTPAPGISGVAEITVKVKDTDNLETSETFILMVSHVNEPPVISADSFSKSIDEDEQNFTLDFTVSDKEGGNLIITAEPSEIRLVPYDFDHISIGDSTDNYYFPTYPLTLSANGSQNFRLKVIPETDEYGMTIITVTADDGFESAEEKFYLTVRPVNDIPGILNLSDNYITKEDTSGSEIKFTVDDNETQADDLLVSASWVSPASPRGAVIAGGSGANRTVAVTPPTDWFGDATINIRVEDENAASAEASFTLTVEPVNDKPVVSSIESPQTTERDTPVTIAFTLSDVDTPLDDLIITGKSSDPRVVPNDNAHIAFSGSGASRVLSVTPASYETGSSTITIMVRDGGDTVETEFTLDVTPSVTTTVPPRISGISTPKITDEDKPVVIHFTVSDEDTSIEKVQISRQSLNAMLVPYANLIPERVSHTEHSAEYSLTIIPAQDLSGDAIIRLVADDTENSTSVTFTLTVNPVNDEPVINDGFDIGDRITDEGEPVTVTFSVDDVETPTEALMVNAVSSNNSLIPNSEVVLRCSEGDCSSYTLTATPVPDKSGLATITISVTDDSLAINSAVTQDFVIRVGSSVIKWDIDNNGIIDMRDAVLIMDILTGGGDATPYLDADVNGDGKIGLEELIFMLRQIGGLNSERS</sequence>
<evidence type="ECO:0000256" key="1">
    <source>
        <dbReference type="ARBA" id="ARBA00022729"/>
    </source>
</evidence>
<dbReference type="KEGG" id="dmm:dnm_060340"/>
<dbReference type="CDD" id="cd14256">
    <property type="entry name" value="Dockerin_I"/>
    <property type="match status" value="1"/>
</dbReference>
<dbReference type="Proteomes" id="UP000663722">
    <property type="component" value="Chromosome"/>
</dbReference>
<keyword evidence="6" id="KW-1185">Reference proteome</keyword>